<feature type="non-terminal residue" evidence="1">
    <location>
        <position position="162"/>
    </location>
</feature>
<gene>
    <name evidence="1" type="ORF">H1R20_g1050</name>
</gene>
<keyword evidence="2" id="KW-1185">Reference proteome</keyword>
<name>A0A9W8JLK9_9AGAR</name>
<reference evidence="1" key="1">
    <citation type="submission" date="2022-06" db="EMBL/GenBank/DDBJ databases">
        <title>Genome Sequence of Candolleomyces eurysporus.</title>
        <authorList>
            <person name="Buettner E."/>
        </authorList>
    </citation>
    <scope>NUCLEOTIDE SEQUENCE</scope>
    <source>
        <strain evidence="1">VTCC 930004</strain>
    </source>
</reference>
<accession>A0A9W8JLK9</accession>
<dbReference type="Proteomes" id="UP001140091">
    <property type="component" value="Unassembled WGS sequence"/>
</dbReference>
<dbReference type="AlphaFoldDB" id="A0A9W8JLK9"/>
<dbReference type="EMBL" id="JANBPK010000194">
    <property type="protein sequence ID" value="KAJ2936043.1"/>
    <property type="molecule type" value="Genomic_DNA"/>
</dbReference>
<evidence type="ECO:0000313" key="2">
    <source>
        <dbReference type="Proteomes" id="UP001140091"/>
    </source>
</evidence>
<comment type="caution">
    <text evidence="1">The sequence shown here is derived from an EMBL/GenBank/DDBJ whole genome shotgun (WGS) entry which is preliminary data.</text>
</comment>
<protein>
    <submittedName>
        <fullName evidence="1">Uncharacterized protein</fullName>
    </submittedName>
</protein>
<organism evidence="1 2">
    <name type="scientific">Candolleomyces eurysporus</name>
    <dbReference type="NCBI Taxonomy" id="2828524"/>
    <lineage>
        <taxon>Eukaryota</taxon>
        <taxon>Fungi</taxon>
        <taxon>Dikarya</taxon>
        <taxon>Basidiomycota</taxon>
        <taxon>Agaricomycotina</taxon>
        <taxon>Agaricomycetes</taxon>
        <taxon>Agaricomycetidae</taxon>
        <taxon>Agaricales</taxon>
        <taxon>Agaricineae</taxon>
        <taxon>Psathyrellaceae</taxon>
        <taxon>Candolleomyces</taxon>
    </lineage>
</organism>
<dbReference type="OrthoDB" id="10378506at2759"/>
<sequence length="162" mass="19176">MNDNMRPFGEPQIYQHKWSFGKVRVVEILGPREEDEEWARLKMYRLGDHFWTTIANAPYLQLLYLNSRFEDEFKEMIIKLGPGVFPALQYLIFSLIRCEITLRRISFDEFAASFVEYFKLNRATPLALLGFRHCPEQPSQATLNILKEVAVRVVCRETEEWP</sequence>
<proteinExistence type="predicted"/>
<evidence type="ECO:0000313" key="1">
    <source>
        <dbReference type="EMBL" id="KAJ2936043.1"/>
    </source>
</evidence>